<evidence type="ECO:0000313" key="4">
    <source>
        <dbReference type="Proteomes" id="UP000222542"/>
    </source>
</evidence>
<name>A0A1U8FE70_CAPAN</name>
<proteinExistence type="inferred from homology"/>
<dbReference type="Gene3D" id="3.40.50.1820">
    <property type="entry name" value="alpha/beta hydrolase"/>
    <property type="match status" value="1"/>
</dbReference>
<gene>
    <name evidence="3" type="ORF">T459_08134</name>
</gene>
<sequence>MASDDNDQVVKEVDNYFRLYKSGRVERFYDARGSFYVPPSPQNPSDGVLSKDVAISSHVSARLYLPKNTTTTAQKVLPVLVYYHGGGLVAESAFFNRTHAYVNSLASELNMIAVSVEYRLAPEVDVPTIYEDCWTALQWVALHAHDEKSTIVNNDSWLTNHGDFSRMFLAGDSGGGNLVYHMTMRAGKESLSNGMKITGSIFAYPYFLFPNIAIDEGVATKIWGHICPPLESGLLSPSESPLINPLSEKASSLSGLGCSRILVCGGKKDDIIPLGIVVQFVEGVKESGWNGELEYLEVDDIHVCQIYKPDCDEAKRMMKCYADFIYR</sequence>
<keyword evidence="4" id="KW-1185">Reference proteome</keyword>
<dbReference type="AlphaFoldDB" id="A0A1U8FE70"/>
<dbReference type="InterPro" id="IPR013094">
    <property type="entry name" value="AB_hydrolase_3"/>
</dbReference>
<dbReference type="SMR" id="A0A1U8FE70"/>
<dbReference type="GO" id="GO:0016787">
    <property type="term" value="F:hydrolase activity"/>
    <property type="evidence" value="ECO:0007669"/>
    <property type="project" value="InterPro"/>
</dbReference>
<reference evidence="3 4" key="1">
    <citation type="journal article" date="2014" name="Nat. Genet.">
        <title>Genome sequence of the hot pepper provides insights into the evolution of pungency in Capsicum species.</title>
        <authorList>
            <person name="Kim S."/>
            <person name="Park M."/>
            <person name="Yeom S.I."/>
            <person name="Kim Y.M."/>
            <person name="Lee J.M."/>
            <person name="Lee H.A."/>
            <person name="Seo E."/>
            <person name="Choi J."/>
            <person name="Cheong K."/>
            <person name="Kim K.T."/>
            <person name="Jung K."/>
            <person name="Lee G.W."/>
            <person name="Oh S.K."/>
            <person name="Bae C."/>
            <person name="Kim S.B."/>
            <person name="Lee H.Y."/>
            <person name="Kim S.Y."/>
            <person name="Kim M.S."/>
            <person name="Kang B.C."/>
            <person name="Jo Y.D."/>
            <person name="Yang H.B."/>
            <person name="Jeong H.J."/>
            <person name="Kang W.H."/>
            <person name="Kwon J.K."/>
            <person name="Shin C."/>
            <person name="Lim J.Y."/>
            <person name="Park J.H."/>
            <person name="Huh J.H."/>
            <person name="Kim J.S."/>
            <person name="Kim B.D."/>
            <person name="Cohen O."/>
            <person name="Paran I."/>
            <person name="Suh M.C."/>
            <person name="Lee S.B."/>
            <person name="Kim Y.K."/>
            <person name="Shin Y."/>
            <person name="Noh S.J."/>
            <person name="Park J."/>
            <person name="Seo Y.S."/>
            <person name="Kwon S.Y."/>
            <person name="Kim H.A."/>
            <person name="Park J.M."/>
            <person name="Kim H.J."/>
            <person name="Choi S.B."/>
            <person name="Bosland P.W."/>
            <person name="Reeves G."/>
            <person name="Jo S.H."/>
            <person name="Lee B.W."/>
            <person name="Cho H.T."/>
            <person name="Choi H.S."/>
            <person name="Lee M.S."/>
            <person name="Yu Y."/>
            <person name="Do Choi Y."/>
            <person name="Park B.S."/>
            <person name="van Deynze A."/>
            <person name="Ashrafi H."/>
            <person name="Hill T."/>
            <person name="Kim W.T."/>
            <person name="Pai H.S."/>
            <person name="Ahn H.K."/>
            <person name="Yeam I."/>
            <person name="Giovannoni J.J."/>
            <person name="Rose J.K."/>
            <person name="Sorensen I."/>
            <person name="Lee S.J."/>
            <person name="Kim R.W."/>
            <person name="Choi I.Y."/>
            <person name="Choi B.S."/>
            <person name="Lim J.S."/>
            <person name="Lee Y.H."/>
            <person name="Choi D."/>
        </authorList>
    </citation>
    <scope>NUCLEOTIDE SEQUENCE [LARGE SCALE GENOMIC DNA]</scope>
    <source>
        <strain evidence="4">cv. CM334</strain>
    </source>
</reference>
<dbReference type="Gramene" id="PHT86028">
    <property type="protein sequence ID" value="PHT86028"/>
    <property type="gene ID" value="T459_08134"/>
</dbReference>
<dbReference type="Pfam" id="PF07859">
    <property type="entry name" value="Abhydrolase_3"/>
    <property type="match status" value="1"/>
</dbReference>
<dbReference type="PANTHER" id="PTHR23024:SF560">
    <property type="entry name" value="ALPHA_BETA HYDROLASE FOLD-3 DOMAIN-CONTAINING PROTEIN"/>
    <property type="match status" value="1"/>
</dbReference>
<reference evidence="3 4" key="2">
    <citation type="journal article" date="2017" name="Genome Biol.">
        <title>New reference genome sequences of hot pepper reveal the massive evolution of plant disease-resistance genes by retroduplication.</title>
        <authorList>
            <person name="Kim S."/>
            <person name="Park J."/>
            <person name="Yeom S.I."/>
            <person name="Kim Y.M."/>
            <person name="Seo E."/>
            <person name="Kim K.T."/>
            <person name="Kim M.S."/>
            <person name="Lee J.M."/>
            <person name="Cheong K."/>
            <person name="Shin H.S."/>
            <person name="Kim S.B."/>
            <person name="Han K."/>
            <person name="Lee J."/>
            <person name="Park M."/>
            <person name="Lee H.A."/>
            <person name="Lee H.Y."/>
            <person name="Lee Y."/>
            <person name="Oh S."/>
            <person name="Lee J.H."/>
            <person name="Choi E."/>
            <person name="Choi E."/>
            <person name="Lee S.E."/>
            <person name="Jeon J."/>
            <person name="Kim H."/>
            <person name="Choi G."/>
            <person name="Song H."/>
            <person name="Lee J."/>
            <person name="Lee S.C."/>
            <person name="Kwon J.K."/>
            <person name="Lee H.Y."/>
            <person name="Koo N."/>
            <person name="Hong Y."/>
            <person name="Kim R.W."/>
            <person name="Kang W.H."/>
            <person name="Huh J.H."/>
            <person name="Kang B.C."/>
            <person name="Yang T.J."/>
            <person name="Lee Y.H."/>
            <person name="Bennetzen J.L."/>
            <person name="Choi D."/>
        </authorList>
    </citation>
    <scope>NUCLEOTIDE SEQUENCE [LARGE SCALE GENOMIC DNA]</scope>
    <source>
        <strain evidence="4">cv. CM334</strain>
    </source>
</reference>
<dbReference type="InterPro" id="IPR029058">
    <property type="entry name" value="AB_hydrolase_fold"/>
</dbReference>
<evidence type="ECO:0000256" key="1">
    <source>
        <dbReference type="ARBA" id="ARBA00010515"/>
    </source>
</evidence>
<dbReference type="KEGG" id="cann:107856532"/>
<organism evidence="3 4">
    <name type="scientific">Capsicum annuum</name>
    <name type="common">Capsicum pepper</name>
    <dbReference type="NCBI Taxonomy" id="4072"/>
    <lineage>
        <taxon>Eukaryota</taxon>
        <taxon>Viridiplantae</taxon>
        <taxon>Streptophyta</taxon>
        <taxon>Embryophyta</taxon>
        <taxon>Tracheophyta</taxon>
        <taxon>Spermatophyta</taxon>
        <taxon>Magnoliopsida</taxon>
        <taxon>eudicotyledons</taxon>
        <taxon>Gunneridae</taxon>
        <taxon>Pentapetalae</taxon>
        <taxon>asterids</taxon>
        <taxon>lamiids</taxon>
        <taxon>Solanales</taxon>
        <taxon>Solanaceae</taxon>
        <taxon>Solanoideae</taxon>
        <taxon>Capsiceae</taxon>
        <taxon>Capsicum</taxon>
    </lineage>
</organism>
<comment type="caution">
    <text evidence="3">The sequence shown here is derived from an EMBL/GenBank/DDBJ whole genome shotgun (WGS) entry which is preliminary data.</text>
</comment>
<dbReference type="PANTHER" id="PTHR23024">
    <property type="entry name" value="ARYLACETAMIDE DEACETYLASE"/>
    <property type="match status" value="1"/>
</dbReference>
<protein>
    <recommendedName>
        <fullName evidence="2">Alpha/beta hydrolase fold-3 domain-containing protein</fullName>
    </recommendedName>
</protein>
<dbReference type="InterPro" id="IPR050466">
    <property type="entry name" value="Carboxylest/Gibb_receptor"/>
</dbReference>
<dbReference type="OMA" id="RTHAYVN"/>
<feature type="domain" description="Alpha/beta hydrolase fold-3" evidence="2">
    <location>
        <begin position="80"/>
        <end position="269"/>
    </location>
</feature>
<dbReference type="EMBL" id="AYRZ02000003">
    <property type="protein sequence ID" value="PHT86028.1"/>
    <property type="molecule type" value="Genomic_DNA"/>
</dbReference>
<accession>A0A1U8FE70</accession>
<comment type="similarity">
    <text evidence="1">Belongs to the 'GDXG' lipolytic enzyme family.</text>
</comment>
<dbReference type="OrthoDB" id="408631at2759"/>
<evidence type="ECO:0000313" key="3">
    <source>
        <dbReference type="EMBL" id="PHT86028.1"/>
    </source>
</evidence>
<dbReference type="Proteomes" id="UP000222542">
    <property type="component" value="Unassembled WGS sequence"/>
</dbReference>
<dbReference type="STRING" id="4072.A0A1U8FE70"/>
<dbReference type="SUPFAM" id="SSF53474">
    <property type="entry name" value="alpha/beta-Hydrolases"/>
    <property type="match status" value="1"/>
</dbReference>
<evidence type="ECO:0000259" key="2">
    <source>
        <dbReference type="Pfam" id="PF07859"/>
    </source>
</evidence>